<dbReference type="PANTHER" id="PTHR13477">
    <property type="entry name" value="MITOCHONDRIAL 39S RIBOSOMAL PROTEIN L49"/>
    <property type="match status" value="1"/>
</dbReference>
<dbReference type="FunFam" id="3.30.780.10:FF:000009">
    <property type="entry name" value="39S ribosomal protein L49, mitochondrial"/>
    <property type="match status" value="1"/>
</dbReference>
<keyword evidence="3" id="KW-0689">Ribosomal protein</keyword>
<dbReference type="GO" id="GO:0003735">
    <property type="term" value="F:structural constituent of ribosome"/>
    <property type="evidence" value="ECO:0007669"/>
    <property type="project" value="InterPro"/>
</dbReference>
<evidence type="ECO:0000256" key="6">
    <source>
        <dbReference type="ARBA" id="ARBA00035191"/>
    </source>
</evidence>
<comment type="subcellular location">
    <subcellularLocation>
        <location evidence="1">Mitochondrion</location>
    </subcellularLocation>
</comment>
<dbReference type="GO" id="GO:0006412">
    <property type="term" value="P:translation"/>
    <property type="evidence" value="ECO:0007669"/>
    <property type="project" value="InterPro"/>
</dbReference>
<evidence type="ECO:0000313" key="8">
    <source>
        <dbReference type="EMBL" id="CAG9826735.1"/>
    </source>
</evidence>
<dbReference type="GO" id="GO:0005762">
    <property type="term" value="C:mitochondrial large ribosomal subunit"/>
    <property type="evidence" value="ECO:0007669"/>
    <property type="project" value="TreeGrafter"/>
</dbReference>
<accession>A0A9N9SKR5</accession>
<keyword evidence="4" id="KW-0496">Mitochondrion</keyword>
<sequence length="198" mass="23200">MDQRIMELWQCEDIGGLSIEETRGGSGFLGYSLILSLNVTNVSLIYQIRLGSYQSSPYLEDLGEVNTKYEISKDPEEWKYVERALPPTLIPEPIQKDKYPSGWKPQAENLLDRPYFIQRTKNHMLPVYLDVTQRGLRRHTIIRKIQGDINLLEKELLEFLQPQSFQPIRSQVHEFAGFIRMNGDFVNAVKYFLEKRQF</sequence>
<comment type="similarity">
    <text evidence="2">Belongs to the mitochondrion-specific ribosomal protein mL49 family.</text>
</comment>
<dbReference type="Proteomes" id="UP001153709">
    <property type="component" value="Chromosome 1"/>
</dbReference>
<evidence type="ECO:0000313" key="9">
    <source>
        <dbReference type="Proteomes" id="UP001153709"/>
    </source>
</evidence>
<keyword evidence="5" id="KW-0687">Ribonucleoprotein</keyword>
<evidence type="ECO:0000256" key="5">
    <source>
        <dbReference type="ARBA" id="ARBA00023274"/>
    </source>
</evidence>
<evidence type="ECO:0000256" key="3">
    <source>
        <dbReference type="ARBA" id="ARBA00022980"/>
    </source>
</evidence>
<organism evidence="8 9">
    <name type="scientific">Diabrotica balteata</name>
    <name type="common">Banded cucumber beetle</name>
    <dbReference type="NCBI Taxonomy" id="107213"/>
    <lineage>
        <taxon>Eukaryota</taxon>
        <taxon>Metazoa</taxon>
        <taxon>Ecdysozoa</taxon>
        <taxon>Arthropoda</taxon>
        <taxon>Hexapoda</taxon>
        <taxon>Insecta</taxon>
        <taxon>Pterygota</taxon>
        <taxon>Neoptera</taxon>
        <taxon>Endopterygota</taxon>
        <taxon>Coleoptera</taxon>
        <taxon>Polyphaga</taxon>
        <taxon>Cucujiformia</taxon>
        <taxon>Chrysomeloidea</taxon>
        <taxon>Chrysomelidae</taxon>
        <taxon>Galerucinae</taxon>
        <taxon>Diabroticina</taxon>
        <taxon>Diabroticites</taxon>
        <taxon>Diabrotica</taxon>
    </lineage>
</organism>
<protein>
    <recommendedName>
        <fullName evidence="6">Large ribosomal subunit protein mL49</fullName>
    </recommendedName>
    <alternativeName>
        <fullName evidence="7">39S ribosomal protein L49, mitochondrial</fullName>
    </alternativeName>
</protein>
<dbReference type="EMBL" id="OU898276">
    <property type="protein sequence ID" value="CAG9826735.1"/>
    <property type="molecule type" value="Genomic_DNA"/>
</dbReference>
<evidence type="ECO:0000256" key="4">
    <source>
        <dbReference type="ARBA" id="ARBA00023128"/>
    </source>
</evidence>
<evidence type="ECO:0000256" key="1">
    <source>
        <dbReference type="ARBA" id="ARBA00004173"/>
    </source>
</evidence>
<reference evidence="8" key="1">
    <citation type="submission" date="2022-01" db="EMBL/GenBank/DDBJ databases">
        <authorList>
            <person name="King R."/>
        </authorList>
    </citation>
    <scope>NUCLEOTIDE SEQUENCE</scope>
</reference>
<gene>
    <name evidence="8" type="ORF">DIABBA_LOCUS822</name>
</gene>
<proteinExistence type="inferred from homology"/>
<evidence type="ECO:0000256" key="7">
    <source>
        <dbReference type="ARBA" id="ARBA00035545"/>
    </source>
</evidence>
<dbReference type="PANTHER" id="PTHR13477:SF0">
    <property type="entry name" value="LARGE RIBOSOMAL SUBUNIT PROTEIN ML49"/>
    <property type="match status" value="1"/>
</dbReference>
<dbReference type="AlphaFoldDB" id="A0A9N9SKR5"/>
<evidence type="ECO:0000256" key="2">
    <source>
        <dbReference type="ARBA" id="ARBA00005677"/>
    </source>
</evidence>
<dbReference type="Gene3D" id="3.30.780.10">
    <property type="entry name" value="SUI1-like domain"/>
    <property type="match status" value="1"/>
</dbReference>
<name>A0A9N9SKR5_DIABA</name>
<dbReference type="OrthoDB" id="19439at2759"/>
<dbReference type="Pfam" id="PF05046">
    <property type="entry name" value="Img2"/>
    <property type="match status" value="1"/>
</dbReference>
<keyword evidence="9" id="KW-1185">Reference proteome</keyword>
<dbReference type="InterPro" id="IPR007740">
    <property type="entry name" value="Ribosomal_mL49"/>
</dbReference>